<evidence type="ECO:0000259" key="3">
    <source>
        <dbReference type="Pfam" id="PF12776"/>
    </source>
</evidence>
<dbReference type="AlphaFoldDB" id="A0A6L2MLU1"/>
<reference evidence="4" key="1">
    <citation type="journal article" date="2019" name="Sci. Rep.">
        <title>Draft genome of Tanacetum cinerariifolium, the natural source of mosquito coil.</title>
        <authorList>
            <person name="Yamashiro T."/>
            <person name="Shiraishi A."/>
            <person name="Satake H."/>
            <person name="Nakayama K."/>
        </authorList>
    </citation>
    <scope>NUCLEOTIDE SEQUENCE</scope>
</reference>
<dbReference type="EMBL" id="BKCJ010006749">
    <property type="protein sequence ID" value="GEU73742.1"/>
    <property type="molecule type" value="Genomic_DNA"/>
</dbReference>
<sequence length="799" mass="91902">MDPYNYSTPISTKLPILDTRKFEQWRFRIQQYLQHERYSLWEVIEFGDSYKAPPEETAKYKGLAGEVSSSTNKKGRIMAITAEDMLQAIVSHLEFMDVPIEQDDLNQNFLTSLAPEWLVSKSLDDVYNHLKVYKPEEDEGLKNHALMADEEEVPIEYALMSKSSSSSDNEVYDDSFCSKSCRKNTENLNTKISKLNEELSDCETDLYNYKRGLSQVEARLVEFKENEIKYCKKIRVFERDIELKDNKIEYLRNELEEMGLPEFVDDTVIDYTRPTPSIDVSKSVSGEQEKRWKSNNSSFFEQGGSSGNVVSKPMIKFVKESGCPNATKVNNTENARKPTVKYAEMHMTSNISYLSEYEPFNRGYVSFSHGRGKITSKGSIKTGDNVANLLTKAFDVESCAYNVLVKSDTPYWELIITCFLCRAGADTLLSTLHFLKILKNSLEVLKVLKNSLEVLKVLKNSLEVLKVLQMELQENSSIDKMSANVARSHDGDGGGEDLPLHTMYPTVAWIALLTETEINTDIQRHLQKSYNTNKVAFKAQHWVIDPTTGTYNVEKIRRERPENIKPLLLGLKDYMELLLLREAPRRTMPVETYMSYSCIMTDVKRNMRTWTTDEDTKLVDALMEIRLSRKYTDVYNNKFRTGYLEALERMLNVILPNMRIKADPHLKSRLKTLRNKLKIVNDMLVGKYMSRFSWDHERLCVVVDDHVWDKYIKDLRILRSRSRSRQPCKRRLSQGKKNKGNGSRNEGVLDEVLSTTSQQVGSQTTETSGSTSHPVGSQATVNGEGKRMKRARKIRKNIK</sequence>
<evidence type="ECO:0000256" key="2">
    <source>
        <dbReference type="SAM" id="MobiDB-lite"/>
    </source>
</evidence>
<gene>
    <name evidence="4" type="ORF">Tci_045720</name>
</gene>
<dbReference type="PANTHER" id="PTHR46250">
    <property type="entry name" value="MYB/SANT-LIKE DNA-BINDING DOMAIN PROTEIN-RELATED"/>
    <property type="match status" value="1"/>
</dbReference>
<protein>
    <recommendedName>
        <fullName evidence="3">Myb/SANT-like domain-containing protein</fullName>
    </recommendedName>
</protein>
<evidence type="ECO:0000313" key="4">
    <source>
        <dbReference type="EMBL" id="GEU73742.1"/>
    </source>
</evidence>
<dbReference type="InterPro" id="IPR024752">
    <property type="entry name" value="Myb/SANT-like_dom"/>
</dbReference>
<dbReference type="Pfam" id="PF12776">
    <property type="entry name" value="Myb_DNA-bind_3"/>
    <property type="match status" value="1"/>
</dbReference>
<feature type="domain" description="Myb/SANT-like" evidence="3">
    <location>
        <begin position="609"/>
        <end position="711"/>
    </location>
</feature>
<feature type="compositionally biased region" description="Basic residues" evidence="2">
    <location>
        <begin position="787"/>
        <end position="799"/>
    </location>
</feature>
<proteinExistence type="predicted"/>
<feature type="compositionally biased region" description="Basic residues" evidence="2">
    <location>
        <begin position="723"/>
        <end position="739"/>
    </location>
</feature>
<evidence type="ECO:0000256" key="1">
    <source>
        <dbReference type="SAM" id="Coils"/>
    </source>
</evidence>
<feature type="coiled-coil region" evidence="1">
    <location>
        <begin position="178"/>
        <end position="205"/>
    </location>
</feature>
<name>A0A6L2MLU1_TANCI</name>
<organism evidence="4">
    <name type="scientific">Tanacetum cinerariifolium</name>
    <name type="common">Dalmatian daisy</name>
    <name type="synonym">Chrysanthemum cinerariifolium</name>
    <dbReference type="NCBI Taxonomy" id="118510"/>
    <lineage>
        <taxon>Eukaryota</taxon>
        <taxon>Viridiplantae</taxon>
        <taxon>Streptophyta</taxon>
        <taxon>Embryophyta</taxon>
        <taxon>Tracheophyta</taxon>
        <taxon>Spermatophyta</taxon>
        <taxon>Magnoliopsida</taxon>
        <taxon>eudicotyledons</taxon>
        <taxon>Gunneridae</taxon>
        <taxon>Pentapetalae</taxon>
        <taxon>asterids</taxon>
        <taxon>campanulids</taxon>
        <taxon>Asterales</taxon>
        <taxon>Asteraceae</taxon>
        <taxon>Asteroideae</taxon>
        <taxon>Anthemideae</taxon>
        <taxon>Anthemidinae</taxon>
        <taxon>Tanacetum</taxon>
    </lineage>
</organism>
<accession>A0A6L2MLU1</accession>
<feature type="region of interest" description="Disordered" evidence="2">
    <location>
        <begin position="723"/>
        <end position="799"/>
    </location>
</feature>
<dbReference type="PANTHER" id="PTHR46250:SF17">
    <property type="entry name" value="MYB_SANT-LIKE DOMAIN-CONTAINING PROTEIN"/>
    <property type="match status" value="1"/>
</dbReference>
<feature type="compositionally biased region" description="Low complexity" evidence="2">
    <location>
        <begin position="754"/>
        <end position="772"/>
    </location>
</feature>
<comment type="caution">
    <text evidence="4">The sequence shown here is derived from an EMBL/GenBank/DDBJ whole genome shotgun (WGS) entry which is preliminary data.</text>
</comment>
<keyword evidence="1" id="KW-0175">Coiled coil</keyword>